<dbReference type="RefSeq" id="WP_100509932.1">
    <property type="nucleotide sequence ID" value="NZ_PEBI01000001.1"/>
</dbReference>
<dbReference type="SUPFAM" id="SSF50129">
    <property type="entry name" value="GroES-like"/>
    <property type="match status" value="1"/>
</dbReference>
<dbReference type="Pfam" id="PF00107">
    <property type="entry name" value="ADH_zinc_N"/>
    <property type="match status" value="1"/>
</dbReference>
<dbReference type="InterPro" id="IPR013149">
    <property type="entry name" value="ADH-like_C"/>
</dbReference>
<dbReference type="InterPro" id="IPR011032">
    <property type="entry name" value="GroES-like_sf"/>
</dbReference>
<dbReference type="GO" id="GO:0046872">
    <property type="term" value="F:metal ion binding"/>
    <property type="evidence" value="ECO:0007669"/>
    <property type="project" value="UniProtKB-KW"/>
</dbReference>
<comment type="similarity">
    <text evidence="2">Belongs to the zinc-containing alcohol dehydrogenase family.</text>
</comment>
<comment type="caution">
    <text evidence="8">The sequence shown here is derived from an EMBL/GenBank/DDBJ whole genome shotgun (WGS) entry which is preliminary data.</text>
</comment>
<evidence type="ECO:0000256" key="2">
    <source>
        <dbReference type="ARBA" id="ARBA00008072"/>
    </source>
</evidence>
<dbReference type="InterPro" id="IPR013154">
    <property type="entry name" value="ADH-like_N"/>
</dbReference>
<dbReference type="Pfam" id="PF08240">
    <property type="entry name" value="ADH_N"/>
    <property type="match status" value="1"/>
</dbReference>
<keyword evidence="5" id="KW-0560">Oxidoreductase</keyword>
<dbReference type="GO" id="GO:0016491">
    <property type="term" value="F:oxidoreductase activity"/>
    <property type="evidence" value="ECO:0007669"/>
    <property type="project" value="UniProtKB-KW"/>
</dbReference>
<dbReference type="AlphaFoldDB" id="A0A2M9HAE5"/>
<comment type="cofactor">
    <cofactor evidence="1">
        <name>Zn(2+)</name>
        <dbReference type="ChEBI" id="CHEBI:29105"/>
    </cofactor>
</comment>
<evidence type="ECO:0000256" key="4">
    <source>
        <dbReference type="ARBA" id="ARBA00022833"/>
    </source>
</evidence>
<dbReference type="SUPFAM" id="SSF51735">
    <property type="entry name" value="NAD(P)-binding Rossmann-fold domains"/>
    <property type="match status" value="1"/>
</dbReference>
<evidence type="ECO:0000256" key="1">
    <source>
        <dbReference type="ARBA" id="ARBA00001947"/>
    </source>
</evidence>
<evidence type="ECO:0000256" key="3">
    <source>
        <dbReference type="ARBA" id="ARBA00022723"/>
    </source>
</evidence>
<feature type="domain" description="Alcohol dehydrogenase-like N-terminal" evidence="7">
    <location>
        <begin position="24"/>
        <end position="140"/>
    </location>
</feature>
<accession>A0A2M9HAE5</accession>
<dbReference type="OrthoDB" id="9797931at2"/>
<keyword evidence="9" id="KW-1185">Reference proteome</keyword>
<sequence length="337" mass="35199">MKVVKIPGKGQLEVIEAPEPVADDTHVVIRPKFIGICGSDLHYLADGSCGLSVIREPLTPGHEISAVLDEDAVIDGKNVPAGTPVAVHPATFGDKLPGIEDKPEIWPNGSYFGSAQYFPHTHGGMTEKMVVRPDQLRVLPEGLSLDMAALAEPLSVGLHAIRLAGDVRGKKVLVSGAGPIGLLAAGALVSLGAARVDVSDVLDAPLAVAKKVGAQGVFNVAQESLPANTYDLVFECAGAAPAISAAFKAAAPGATIVQVGMLLDRDVPLNLSAINGKEITYIGSFRFYDEIDQALQILADTPALKEVITQVYPVDKVADAFAVARDSSQSSKVLVEF</sequence>
<reference evidence="8 9" key="1">
    <citation type="submission" date="2017-10" db="EMBL/GenBank/DDBJ databases">
        <title>Draft genome sequences of strains TRE 1, TRE 9, TRE H and TRI 7, isolated from tamarins, belonging to four potential novel Bifidobacterium species.</title>
        <authorList>
            <person name="Mattarelli P."/>
            <person name="Modesto M."/>
            <person name="Puglisi E."/>
            <person name="Morelli L."/>
            <person name="Spezio C."/>
            <person name="Bonetti A."/>
            <person name="Sandri C."/>
        </authorList>
    </citation>
    <scope>NUCLEOTIDE SEQUENCE [LARGE SCALE GENOMIC DNA]</scope>
    <source>
        <strain evidence="9">TRE1</strain>
    </source>
</reference>
<dbReference type="EMBL" id="PEBI01000001">
    <property type="protein sequence ID" value="PJM73786.1"/>
    <property type="molecule type" value="Genomic_DNA"/>
</dbReference>
<dbReference type="PANTHER" id="PTHR43161:SF9">
    <property type="entry name" value="SORBITOL DEHYDROGENASE"/>
    <property type="match status" value="1"/>
</dbReference>
<evidence type="ECO:0000313" key="9">
    <source>
        <dbReference type="Proteomes" id="UP000229095"/>
    </source>
</evidence>
<dbReference type="Gene3D" id="3.40.50.720">
    <property type="entry name" value="NAD(P)-binding Rossmann-like Domain"/>
    <property type="match status" value="1"/>
</dbReference>
<evidence type="ECO:0000259" key="7">
    <source>
        <dbReference type="Pfam" id="PF08240"/>
    </source>
</evidence>
<dbReference type="PANTHER" id="PTHR43161">
    <property type="entry name" value="SORBITOL DEHYDROGENASE"/>
    <property type="match status" value="1"/>
</dbReference>
<dbReference type="Proteomes" id="UP000229095">
    <property type="component" value="Unassembled WGS sequence"/>
</dbReference>
<keyword evidence="3" id="KW-0479">Metal-binding</keyword>
<keyword evidence="4" id="KW-0862">Zinc</keyword>
<protein>
    <submittedName>
        <fullName evidence="8">L-idonate 5-dehydrogenase</fullName>
    </submittedName>
</protein>
<dbReference type="InterPro" id="IPR036291">
    <property type="entry name" value="NAD(P)-bd_dom_sf"/>
</dbReference>
<dbReference type="Gene3D" id="3.90.180.10">
    <property type="entry name" value="Medium-chain alcohol dehydrogenases, catalytic domain"/>
    <property type="match status" value="1"/>
</dbReference>
<name>A0A2M9HAE5_9BIFI</name>
<gene>
    <name evidence="8" type="ORF">CS006_00995</name>
</gene>
<organism evidence="8 9">
    <name type="scientific">Bifidobacterium primatium</name>
    <dbReference type="NCBI Taxonomy" id="2045438"/>
    <lineage>
        <taxon>Bacteria</taxon>
        <taxon>Bacillati</taxon>
        <taxon>Actinomycetota</taxon>
        <taxon>Actinomycetes</taxon>
        <taxon>Bifidobacteriales</taxon>
        <taxon>Bifidobacteriaceae</taxon>
        <taxon>Bifidobacterium</taxon>
    </lineage>
</organism>
<evidence type="ECO:0000256" key="5">
    <source>
        <dbReference type="ARBA" id="ARBA00023002"/>
    </source>
</evidence>
<feature type="domain" description="Alcohol dehydrogenase-like C-terminal" evidence="6">
    <location>
        <begin position="179"/>
        <end position="299"/>
    </location>
</feature>
<evidence type="ECO:0000259" key="6">
    <source>
        <dbReference type="Pfam" id="PF00107"/>
    </source>
</evidence>
<evidence type="ECO:0000313" key="8">
    <source>
        <dbReference type="EMBL" id="PJM73786.1"/>
    </source>
</evidence>
<proteinExistence type="inferred from homology"/>